<sequence>MDLYTRCRLNDVDCIVNGKPISLQGKTYDLPSALYSVVDRFYLKTRTKYAEEGYTIAKLDANVEKIERQNKRVLIAVRFSNNGRYPIVLPRPDRWDARTGDRLEIAAQNVSTKETWNVGLAELSLVGAADDSTASIVILPRESVSVAYLTTPTTKLPAGIYKVDLLVAISASAPDVAPSLGWVDFHSDYKNPTSVTFDSDYPSTPEEWKDYESRKAKEVPPVAPGAAIVEPGAYRETSAWESGAFLVALKQGTVAPAANIKFARWQWTADPTLPVKANPGEACPREGRWLLCSERLYYPDVEARAYSQHERRMRVGEPFPAISVTGVSDDKLYWAWQG</sequence>
<organism evidence="1 2">
    <name type="scientific">Caballeronia arvi</name>
    <dbReference type="NCBI Taxonomy" id="1777135"/>
    <lineage>
        <taxon>Bacteria</taxon>
        <taxon>Pseudomonadati</taxon>
        <taxon>Pseudomonadota</taxon>
        <taxon>Betaproteobacteria</taxon>
        <taxon>Burkholderiales</taxon>
        <taxon>Burkholderiaceae</taxon>
        <taxon>Caballeronia</taxon>
    </lineage>
</organism>
<protein>
    <submittedName>
        <fullName evidence="1">Uncharacterized protein</fullName>
    </submittedName>
</protein>
<dbReference type="AlphaFoldDB" id="A0A158KUF6"/>
<evidence type="ECO:0000313" key="2">
    <source>
        <dbReference type="Proteomes" id="UP000055019"/>
    </source>
</evidence>
<gene>
    <name evidence="1" type="ORF">AWB74_06871</name>
</gene>
<dbReference type="Proteomes" id="UP000055019">
    <property type="component" value="Unassembled WGS sequence"/>
</dbReference>
<keyword evidence="2" id="KW-1185">Reference proteome</keyword>
<dbReference type="EMBL" id="FCOM02000051">
    <property type="protein sequence ID" value="SAL84240.1"/>
    <property type="molecule type" value="Genomic_DNA"/>
</dbReference>
<name>A0A158KUF6_9BURK</name>
<reference evidence="1" key="1">
    <citation type="submission" date="2016-01" db="EMBL/GenBank/DDBJ databases">
        <authorList>
            <person name="Peeters C."/>
        </authorList>
    </citation>
    <scope>NUCLEOTIDE SEQUENCE [LARGE SCALE GENOMIC DNA]</scope>
    <source>
        <strain evidence="1">LMG 29317</strain>
    </source>
</reference>
<accession>A0A158KUF6</accession>
<comment type="caution">
    <text evidence="1">The sequence shown here is derived from an EMBL/GenBank/DDBJ whole genome shotgun (WGS) entry which is preliminary data.</text>
</comment>
<proteinExistence type="predicted"/>
<evidence type="ECO:0000313" key="1">
    <source>
        <dbReference type="EMBL" id="SAL84240.1"/>
    </source>
</evidence>